<dbReference type="RefSeq" id="WP_004140962.1">
    <property type="nucleotide sequence ID" value="NZ_CAUQCO010000051.1"/>
</dbReference>
<dbReference type="EC" id="5.2.1.8" evidence="6"/>
<dbReference type="PANTHER" id="PTHR43811">
    <property type="entry name" value="FKBP-TYPE PEPTIDYL-PROLYL CIS-TRANS ISOMERASE FKPA"/>
    <property type="match status" value="1"/>
</dbReference>
<evidence type="ECO:0000256" key="6">
    <source>
        <dbReference type="RuleBase" id="RU003915"/>
    </source>
</evidence>
<organism evidence="10 11">
    <name type="scientific">Cardiobacterium hominis</name>
    <dbReference type="NCBI Taxonomy" id="2718"/>
    <lineage>
        <taxon>Bacteria</taxon>
        <taxon>Pseudomonadati</taxon>
        <taxon>Pseudomonadota</taxon>
        <taxon>Gammaproteobacteria</taxon>
        <taxon>Cardiobacteriales</taxon>
        <taxon>Cardiobacteriaceae</taxon>
        <taxon>Cardiobacterium</taxon>
    </lineage>
</organism>
<dbReference type="SUPFAM" id="SSF54534">
    <property type="entry name" value="FKBP-like"/>
    <property type="match status" value="1"/>
</dbReference>
<keyword evidence="4 5" id="KW-0413">Isomerase</keyword>
<accession>A0A1C3H2M5</accession>
<dbReference type="AlphaFoldDB" id="A0A1C3H2M5"/>
<evidence type="ECO:0000256" key="2">
    <source>
        <dbReference type="ARBA" id="ARBA00006577"/>
    </source>
</evidence>
<dbReference type="Pfam" id="PF00254">
    <property type="entry name" value="FKBP_C"/>
    <property type="match status" value="1"/>
</dbReference>
<dbReference type="Gene3D" id="3.10.50.40">
    <property type="match status" value="1"/>
</dbReference>
<name>A0A1C3H2M5_9GAMM</name>
<feature type="chain" id="PRO_5008674851" description="Peptidyl-prolyl cis-trans isomerase" evidence="8">
    <location>
        <begin position="22"/>
        <end position="256"/>
    </location>
</feature>
<dbReference type="InterPro" id="IPR046357">
    <property type="entry name" value="PPIase_dom_sf"/>
</dbReference>
<protein>
    <recommendedName>
        <fullName evidence="6">Peptidyl-prolyl cis-trans isomerase</fullName>
        <ecNumber evidence="6">5.2.1.8</ecNumber>
    </recommendedName>
</protein>
<dbReference type="PROSITE" id="PS50059">
    <property type="entry name" value="FKBP_PPIASE"/>
    <property type="match status" value="1"/>
</dbReference>
<dbReference type="GO" id="GO:0003755">
    <property type="term" value="F:peptidyl-prolyl cis-trans isomerase activity"/>
    <property type="evidence" value="ECO:0007669"/>
    <property type="project" value="UniProtKB-UniRule"/>
</dbReference>
<dbReference type="Gene3D" id="1.10.287.460">
    <property type="entry name" value="Peptidyl-prolyl cis-trans isomerase, FKBP-type, N-terminal domain"/>
    <property type="match status" value="1"/>
</dbReference>
<feature type="region of interest" description="Disordered" evidence="7">
    <location>
        <begin position="231"/>
        <end position="256"/>
    </location>
</feature>
<gene>
    <name evidence="10" type="ORF">CHUV0807_0472</name>
</gene>
<dbReference type="GO" id="GO:0006457">
    <property type="term" value="P:protein folding"/>
    <property type="evidence" value="ECO:0007669"/>
    <property type="project" value="InterPro"/>
</dbReference>
<dbReference type="OMA" id="DQFIAAN"/>
<evidence type="ECO:0000256" key="4">
    <source>
        <dbReference type="ARBA" id="ARBA00023235"/>
    </source>
</evidence>
<feature type="domain" description="PPIase FKBP-type" evidence="9">
    <location>
        <begin position="142"/>
        <end position="228"/>
    </location>
</feature>
<dbReference type="PANTHER" id="PTHR43811:SF57">
    <property type="entry name" value="FKBP-TYPE PEPTIDYL-PROLYL CIS-TRANS ISOMERASE FKPA-RELATED"/>
    <property type="match status" value="1"/>
</dbReference>
<sequence length="256" mass="27567">MTNRKILLTAAIAAVVGSVQAADLKTDADKVGYALGVDMGTTVKEIGTKNINLDAIVAGLKDAAEGKELAMKREEMDQTMKSFAEARMKEMQAQFEKEIAANAEAGKKFLDENGKKDGVKTTATGLQYKVEKEGKGAKPTKSDSVTVHYEGRLLDGTVFDSSYERKEPVTFKVTDVIPGWVEGLQLMNEGSKYTLYIPSTLAYGETGAPPSIPPNATLTFDVELIKVGEAAKAEEKPADAKAEAKPEEAKKEEAKK</sequence>
<evidence type="ECO:0000256" key="5">
    <source>
        <dbReference type="PROSITE-ProRule" id="PRU00277"/>
    </source>
</evidence>
<dbReference type="Proteomes" id="UP000190837">
    <property type="component" value="Unassembled WGS sequence"/>
</dbReference>
<dbReference type="InterPro" id="IPR000774">
    <property type="entry name" value="PPIase_FKBP_N"/>
</dbReference>
<feature type="signal peptide" evidence="8">
    <location>
        <begin position="1"/>
        <end position="21"/>
    </location>
</feature>
<evidence type="ECO:0000256" key="8">
    <source>
        <dbReference type="SAM" id="SignalP"/>
    </source>
</evidence>
<evidence type="ECO:0000256" key="1">
    <source>
        <dbReference type="ARBA" id="ARBA00000971"/>
    </source>
</evidence>
<evidence type="ECO:0000256" key="7">
    <source>
        <dbReference type="SAM" id="MobiDB-lite"/>
    </source>
</evidence>
<reference evidence="11" key="1">
    <citation type="submission" date="2016-04" db="EMBL/GenBank/DDBJ databases">
        <authorList>
            <person name="Tagini F."/>
        </authorList>
    </citation>
    <scope>NUCLEOTIDE SEQUENCE [LARGE SCALE GENOMIC DNA]</scope>
    <source>
        <strain evidence="11">CHUV0807</strain>
    </source>
</reference>
<dbReference type="InterPro" id="IPR001179">
    <property type="entry name" value="PPIase_FKBP_dom"/>
</dbReference>
<dbReference type="FunFam" id="3.10.50.40:FF:000006">
    <property type="entry name" value="Peptidyl-prolyl cis-trans isomerase"/>
    <property type="match status" value="1"/>
</dbReference>
<dbReference type="Pfam" id="PF01346">
    <property type="entry name" value="FKBP_N"/>
    <property type="match status" value="1"/>
</dbReference>
<proteinExistence type="inferred from homology"/>
<comment type="catalytic activity">
    <reaction evidence="1 5 6">
        <text>[protein]-peptidylproline (omega=180) = [protein]-peptidylproline (omega=0)</text>
        <dbReference type="Rhea" id="RHEA:16237"/>
        <dbReference type="Rhea" id="RHEA-COMP:10747"/>
        <dbReference type="Rhea" id="RHEA-COMP:10748"/>
        <dbReference type="ChEBI" id="CHEBI:83833"/>
        <dbReference type="ChEBI" id="CHEBI:83834"/>
        <dbReference type="EC" id="5.2.1.8"/>
    </reaction>
</comment>
<dbReference type="InterPro" id="IPR036944">
    <property type="entry name" value="PPIase_FKBP_N_sf"/>
</dbReference>
<comment type="similarity">
    <text evidence="2 6">Belongs to the FKBP-type PPIase family.</text>
</comment>
<dbReference type="EMBL" id="FKLO01000023">
    <property type="protein sequence ID" value="SAM58676.1"/>
    <property type="molecule type" value="Genomic_DNA"/>
</dbReference>
<keyword evidence="8" id="KW-0732">Signal</keyword>
<evidence type="ECO:0000259" key="9">
    <source>
        <dbReference type="PROSITE" id="PS50059"/>
    </source>
</evidence>
<keyword evidence="3 5" id="KW-0697">Rotamase</keyword>
<evidence type="ECO:0000256" key="3">
    <source>
        <dbReference type="ARBA" id="ARBA00023110"/>
    </source>
</evidence>
<dbReference type="GeneID" id="84788686"/>
<evidence type="ECO:0000313" key="11">
    <source>
        <dbReference type="Proteomes" id="UP000190837"/>
    </source>
</evidence>
<evidence type="ECO:0000313" key="10">
    <source>
        <dbReference type="EMBL" id="SAM58676.1"/>
    </source>
</evidence>